<protein>
    <submittedName>
        <fullName evidence="2">Unannotated protein</fullName>
    </submittedName>
</protein>
<gene>
    <name evidence="2" type="ORF">UFOPK3708_00383</name>
</gene>
<keyword evidence="1" id="KW-0812">Transmembrane</keyword>
<dbReference type="AlphaFoldDB" id="A0A6J7HQD6"/>
<reference evidence="2" key="1">
    <citation type="submission" date="2020-05" db="EMBL/GenBank/DDBJ databases">
        <authorList>
            <person name="Chiriac C."/>
            <person name="Salcher M."/>
            <person name="Ghai R."/>
            <person name="Kavagutti S V."/>
        </authorList>
    </citation>
    <scope>NUCLEOTIDE SEQUENCE</scope>
</reference>
<evidence type="ECO:0000256" key="1">
    <source>
        <dbReference type="SAM" id="Phobius"/>
    </source>
</evidence>
<organism evidence="2">
    <name type="scientific">freshwater metagenome</name>
    <dbReference type="NCBI Taxonomy" id="449393"/>
    <lineage>
        <taxon>unclassified sequences</taxon>
        <taxon>metagenomes</taxon>
        <taxon>ecological metagenomes</taxon>
    </lineage>
</organism>
<accession>A0A6J7HQD6</accession>
<keyword evidence="1" id="KW-1133">Transmembrane helix</keyword>
<feature type="transmembrane region" description="Helical" evidence="1">
    <location>
        <begin position="619"/>
        <end position="640"/>
    </location>
</feature>
<proteinExistence type="predicted"/>
<name>A0A6J7HQD6_9ZZZZ</name>
<sequence>MMRRALSVVGVIALLFVLCPRGASAQTTKPAPHQLSLVHQTAFVGPNGTFAAELSTGDLPATTKLNLVLYNAITTRSRLDRTIAGEQLGSALFSTTATVLSATTSTTTLSLPINEKWPAPEGGTVLSESGIYPVLIEATAPNGSRIDSIVTHLLRLPSATTPTTPISLATTVVIDSPFDVSSEGSPQLSDAQLARASEQFRILSSSAATPLTLAATPFVVQALTDAGDSSARPTSQARQTLSRPYVAIDAGSLMAGGRGSLIEKEYDAGDNVLAATFEAAPDRRTQVLDPSVSPAALDRLAARGTRSVVLQSSQLRSAIINDETSVLTNRFVIEGENGTSFAAMANDDTASSRFVMTTDPVLGAHHVLAEIMMLHQEQPGASRGAAVTIPSATETAALQEFLAGLSATTGAASGSVGNSVIQPVTLDELFARTGVATASQKPIVRAWTSNEPTELGVYGNRLEQAQWDLLGLQSMLPEGGDIIAPIERTVLASAETTLESSDRLALLDNADSQLQSLTSALSLPSSQKVTLTSSSGKIPLVITNALPVAALVRITVSSPKLEFPEGTTYELVLSPSSTTRTDIAVTTRASGAFPLDVEVASSGGGLLVATSRIDVRSTAISGFGLFVSVVAGLFLLVWWGRHFRHTRRARALVADDEPSPTSGG</sequence>
<dbReference type="EMBL" id="CAFBNA010000012">
    <property type="protein sequence ID" value="CAB4923261.1"/>
    <property type="molecule type" value="Genomic_DNA"/>
</dbReference>
<evidence type="ECO:0000313" key="2">
    <source>
        <dbReference type="EMBL" id="CAB4923261.1"/>
    </source>
</evidence>
<keyword evidence="1" id="KW-0472">Membrane</keyword>